<accession>A0A0F9D6F9</accession>
<dbReference type="SUPFAM" id="SSF56563">
    <property type="entry name" value="Major capsid protein gp5"/>
    <property type="match status" value="1"/>
</dbReference>
<dbReference type="AlphaFoldDB" id="A0A0F9D6F9"/>
<reference evidence="1" key="1">
    <citation type="journal article" date="2015" name="Nature">
        <title>Complex archaea that bridge the gap between prokaryotes and eukaryotes.</title>
        <authorList>
            <person name="Spang A."/>
            <person name="Saw J.H."/>
            <person name="Jorgensen S.L."/>
            <person name="Zaremba-Niedzwiedzka K."/>
            <person name="Martijn J."/>
            <person name="Lind A.E."/>
            <person name="van Eijk R."/>
            <person name="Schleper C."/>
            <person name="Guy L."/>
            <person name="Ettema T.J."/>
        </authorList>
    </citation>
    <scope>NUCLEOTIDE SEQUENCE</scope>
</reference>
<comment type="caution">
    <text evidence="1">The sequence shown here is derived from an EMBL/GenBank/DDBJ whole genome shotgun (WGS) entry which is preliminary data.</text>
</comment>
<evidence type="ECO:0008006" key="2">
    <source>
        <dbReference type="Google" id="ProtNLM"/>
    </source>
</evidence>
<organism evidence="1">
    <name type="scientific">marine sediment metagenome</name>
    <dbReference type="NCBI Taxonomy" id="412755"/>
    <lineage>
        <taxon>unclassified sequences</taxon>
        <taxon>metagenomes</taxon>
        <taxon>ecological metagenomes</taxon>
    </lineage>
</organism>
<name>A0A0F9D6F9_9ZZZZ</name>
<sequence length="268" mass="29116">GFANKLYKLDQVLLKESSSDNSENFYRETNTPLAASGNRDVNDVARGALPPQLHPSWTLVTTFHRKFMGQALIFFEDSLTNAINTQARSAFRVAEAIVNAKDTYIYDQLTAATSTSGDVAAADDWNSATVANRDPIGDILIGEGAMMANNYDVLQNGYLLVKPVDYASLLRNSKVINNPSFKTADVVSNGVVGQICGLKIIVSTNVDDDEAMIVMGQRAATWKGVVGLTSAVIIDQGVSIKVRAWEMGHIQITDPQAIYVIEQIDVNI</sequence>
<dbReference type="EMBL" id="LAZR01030207">
    <property type="protein sequence ID" value="KKL57308.1"/>
    <property type="molecule type" value="Genomic_DNA"/>
</dbReference>
<protein>
    <recommendedName>
        <fullName evidence="2">Phage major capsid protein</fullName>
    </recommendedName>
</protein>
<evidence type="ECO:0000313" key="1">
    <source>
        <dbReference type="EMBL" id="KKL57308.1"/>
    </source>
</evidence>
<feature type="non-terminal residue" evidence="1">
    <location>
        <position position="1"/>
    </location>
</feature>
<proteinExistence type="predicted"/>
<gene>
    <name evidence="1" type="ORF">LCGC14_2236670</name>
</gene>